<dbReference type="AlphaFoldDB" id="A0A7H8NBG0"/>
<keyword evidence="2" id="KW-1185">Reference proteome</keyword>
<protein>
    <submittedName>
        <fullName evidence="1">Uncharacterized protein</fullName>
    </submittedName>
</protein>
<evidence type="ECO:0000313" key="1">
    <source>
        <dbReference type="EMBL" id="QKW51783.1"/>
    </source>
</evidence>
<name>A0A7H8NBG0_9ACTN</name>
<organism evidence="1 2">
    <name type="scientific">Streptomyces buecherae</name>
    <dbReference type="NCBI Taxonomy" id="2763006"/>
    <lineage>
        <taxon>Bacteria</taxon>
        <taxon>Bacillati</taxon>
        <taxon>Actinomycetota</taxon>
        <taxon>Actinomycetes</taxon>
        <taxon>Kitasatosporales</taxon>
        <taxon>Streptomycetaceae</taxon>
        <taxon>Streptomyces</taxon>
    </lineage>
</organism>
<dbReference type="Proteomes" id="UP000509303">
    <property type="component" value="Chromosome"/>
</dbReference>
<gene>
    <name evidence="1" type="ORF">HUT08_22180</name>
</gene>
<dbReference type="RefSeq" id="WP_176163499.1">
    <property type="nucleotide sequence ID" value="NZ_CP054929.1"/>
</dbReference>
<reference evidence="1 2" key="1">
    <citation type="submission" date="2020-06" db="EMBL/GenBank/DDBJ databases">
        <title>Genome mining for natural products.</title>
        <authorList>
            <person name="Zhang B."/>
            <person name="Shi J."/>
            <person name="Ge H."/>
        </authorList>
    </citation>
    <scope>NUCLEOTIDE SEQUENCE [LARGE SCALE GENOMIC DNA]</scope>
    <source>
        <strain evidence="1 2">NA00687</strain>
    </source>
</reference>
<sequence length="94" mass="10280">MATTTIQVSRDTRDQLAELAKERGLSIGQYVEQLARQQPTAAQRAERLAADRAALRALTGCDMSDEEFDRAPDVLGNIYRMAAEKVRGGRADAA</sequence>
<accession>A0A7H8NBG0</accession>
<dbReference type="EMBL" id="CP054929">
    <property type="protein sequence ID" value="QKW51783.1"/>
    <property type="molecule type" value="Genomic_DNA"/>
</dbReference>
<evidence type="ECO:0000313" key="2">
    <source>
        <dbReference type="Proteomes" id="UP000509303"/>
    </source>
</evidence>
<proteinExistence type="predicted"/>